<dbReference type="GO" id="GO:0016758">
    <property type="term" value="F:hexosyltransferase activity"/>
    <property type="evidence" value="ECO:0007669"/>
    <property type="project" value="UniProtKB-ARBA"/>
</dbReference>
<proteinExistence type="predicted"/>
<dbReference type="Proteomes" id="UP000253961">
    <property type="component" value="Unassembled WGS sequence"/>
</dbReference>
<dbReference type="PANTHER" id="PTHR22916:SF3">
    <property type="entry name" value="UDP-GLCNAC:BETAGAL BETA-1,3-N-ACETYLGLUCOSAMINYLTRANSFERASE-LIKE PROTEIN 1"/>
    <property type="match status" value="1"/>
</dbReference>
<dbReference type="PANTHER" id="PTHR22916">
    <property type="entry name" value="GLYCOSYLTRANSFERASE"/>
    <property type="match status" value="1"/>
</dbReference>
<organism evidence="2 3">
    <name type="scientific">Pedobacter chinensis</name>
    <dbReference type="NCBI Taxonomy" id="2282421"/>
    <lineage>
        <taxon>Bacteria</taxon>
        <taxon>Pseudomonadati</taxon>
        <taxon>Bacteroidota</taxon>
        <taxon>Sphingobacteriia</taxon>
        <taxon>Sphingobacteriales</taxon>
        <taxon>Sphingobacteriaceae</taxon>
        <taxon>Pedobacter</taxon>
    </lineage>
</organism>
<comment type="caution">
    <text evidence="2">The sequence shown here is derived from an EMBL/GenBank/DDBJ whole genome shotgun (WGS) entry which is preliminary data.</text>
</comment>
<dbReference type="InterPro" id="IPR029044">
    <property type="entry name" value="Nucleotide-diphossugar_trans"/>
</dbReference>
<keyword evidence="3" id="KW-1185">Reference proteome</keyword>
<dbReference type="Gene3D" id="3.90.550.10">
    <property type="entry name" value="Spore Coat Polysaccharide Biosynthesis Protein SpsA, Chain A"/>
    <property type="match status" value="1"/>
</dbReference>
<sequence>MQTMKDFPLVSIVMCSYNGAKYIDEQMDSLVNQTYQNLEIIVVDDKSTDHTIAKIEEWMKKDSRISLYKNEENLGYNRNFEKAISLAKGAYISLSDQDDIWCENKIEHLLSLFDQEDVVLVHARSVEFVDGKCLYPKVKLLRMFHGNDPKKLFYDNQIGGHRIMFKHKLVDRIIPIPPNMFYDWWIGVVATCNGSINSSESFLVKYRIHDANSHINVPKAVKAAHIDHIEAWKCFLTIEEMKQDDKLFLKNLITVFDEHRKKKKLFDHKLFSFLFKNRKIVFANRRRLVKDFLFLKFLFYYTIVKF</sequence>
<accession>A0A369PYQ5</accession>
<evidence type="ECO:0000259" key="1">
    <source>
        <dbReference type="Pfam" id="PF00535"/>
    </source>
</evidence>
<evidence type="ECO:0000313" key="3">
    <source>
        <dbReference type="Proteomes" id="UP000253961"/>
    </source>
</evidence>
<gene>
    <name evidence="2" type="ORF">DU508_16340</name>
</gene>
<protein>
    <submittedName>
        <fullName evidence="2">Glycosyltransferase</fullName>
    </submittedName>
</protein>
<evidence type="ECO:0000313" key="2">
    <source>
        <dbReference type="EMBL" id="RDC55829.1"/>
    </source>
</evidence>
<dbReference type="InterPro" id="IPR001173">
    <property type="entry name" value="Glyco_trans_2-like"/>
</dbReference>
<feature type="domain" description="Glycosyltransferase 2-like" evidence="1">
    <location>
        <begin position="11"/>
        <end position="150"/>
    </location>
</feature>
<dbReference type="Pfam" id="PF00535">
    <property type="entry name" value="Glycos_transf_2"/>
    <property type="match status" value="1"/>
</dbReference>
<name>A0A369PYQ5_9SPHI</name>
<keyword evidence="2" id="KW-0808">Transferase</keyword>
<dbReference type="EMBL" id="QPKV01000006">
    <property type="protein sequence ID" value="RDC55829.1"/>
    <property type="molecule type" value="Genomic_DNA"/>
</dbReference>
<dbReference type="AlphaFoldDB" id="A0A369PYQ5"/>
<reference evidence="2 3" key="1">
    <citation type="submission" date="2018-07" db="EMBL/GenBank/DDBJ databases">
        <title>Pedobacter sp. nov., isolated from soil.</title>
        <authorList>
            <person name="Zhou L.Y."/>
            <person name="Du Z.J."/>
        </authorList>
    </citation>
    <scope>NUCLEOTIDE SEQUENCE [LARGE SCALE GENOMIC DNA]</scope>
    <source>
        <strain evidence="2 3">JDX94</strain>
    </source>
</reference>
<dbReference type="SUPFAM" id="SSF53448">
    <property type="entry name" value="Nucleotide-diphospho-sugar transferases"/>
    <property type="match status" value="1"/>
</dbReference>